<dbReference type="Gene3D" id="2.120.10.30">
    <property type="entry name" value="TolB, C-terminal domain"/>
    <property type="match status" value="2"/>
</dbReference>
<dbReference type="CDD" id="cd05819">
    <property type="entry name" value="NHL"/>
    <property type="match status" value="1"/>
</dbReference>
<dbReference type="InterPro" id="IPR011042">
    <property type="entry name" value="6-blade_b-propeller_TolB-like"/>
</dbReference>
<dbReference type="InterPro" id="IPR017907">
    <property type="entry name" value="Znf_RING_CS"/>
</dbReference>
<keyword evidence="2" id="KW-0479">Metal-binding</keyword>
<dbReference type="SUPFAM" id="SSF57845">
    <property type="entry name" value="B-box zinc-binding domain"/>
    <property type="match status" value="1"/>
</dbReference>
<dbReference type="PANTHER" id="PTHR25462">
    <property type="entry name" value="BONUS, ISOFORM C-RELATED"/>
    <property type="match status" value="1"/>
</dbReference>
<organism evidence="11">
    <name type="scientific">Amphimedon queenslandica</name>
    <name type="common">Sponge</name>
    <dbReference type="NCBI Taxonomy" id="400682"/>
    <lineage>
        <taxon>Eukaryota</taxon>
        <taxon>Metazoa</taxon>
        <taxon>Porifera</taxon>
        <taxon>Demospongiae</taxon>
        <taxon>Heteroscleromorpha</taxon>
        <taxon>Haplosclerida</taxon>
        <taxon>Niphatidae</taxon>
        <taxon>Amphimedon</taxon>
    </lineage>
</organism>
<feature type="domain" description="B box-type" evidence="10">
    <location>
        <begin position="99"/>
        <end position="146"/>
    </location>
</feature>
<accession>A0A1X7V851</accession>
<keyword evidence="3" id="KW-0677">Repeat</keyword>
<dbReference type="InterPro" id="IPR047153">
    <property type="entry name" value="TRIM45/56/19-like"/>
</dbReference>
<proteinExistence type="predicted"/>
<keyword evidence="4 6" id="KW-0863">Zinc-finger</keyword>
<dbReference type="EnsemblMetazoa" id="XM_011404645.2">
    <property type="protein sequence ID" value="XP_011402947.1"/>
    <property type="gene ID" value="LOC105312187"/>
</dbReference>
<dbReference type="InterPro" id="IPR013083">
    <property type="entry name" value="Znf_RING/FYVE/PHD"/>
</dbReference>
<feature type="repeat" description="NHL" evidence="7">
    <location>
        <begin position="701"/>
        <end position="741"/>
    </location>
</feature>
<feature type="repeat" description="NHL" evidence="7">
    <location>
        <begin position="607"/>
        <end position="650"/>
    </location>
</feature>
<keyword evidence="8" id="KW-0175">Coiled coil</keyword>
<dbReference type="PROSITE" id="PS51125">
    <property type="entry name" value="NHL"/>
    <property type="match status" value="3"/>
</dbReference>
<dbReference type="AlphaFoldDB" id="A0A1X7V851"/>
<dbReference type="OrthoDB" id="654191at2759"/>
<feature type="domain" description="RING-type" evidence="9">
    <location>
        <begin position="15"/>
        <end position="74"/>
    </location>
</feature>
<dbReference type="SUPFAM" id="SSF101898">
    <property type="entry name" value="NHL repeat"/>
    <property type="match status" value="1"/>
</dbReference>
<dbReference type="GO" id="GO:0008270">
    <property type="term" value="F:zinc ion binding"/>
    <property type="evidence" value="ECO:0007669"/>
    <property type="project" value="UniProtKB-KW"/>
</dbReference>
<evidence type="ECO:0000256" key="8">
    <source>
        <dbReference type="SAM" id="Coils"/>
    </source>
</evidence>
<reference evidence="11" key="2">
    <citation type="submission" date="2017-05" db="UniProtKB">
        <authorList>
            <consortium name="EnsemblMetazoa"/>
        </authorList>
    </citation>
    <scope>IDENTIFICATION</scope>
</reference>
<evidence type="ECO:0008006" key="13">
    <source>
        <dbReference type="Google" id="ProtNLM"/>
    </source>
</evidence>
<evidence type="ECO:0000313" key="11">
    <source>
        <dbReference type="EnsemblMetazoa" id="Aqu2.1.36153_001"/>
    </source>
</evidence>
<name>A0A1X7V851_AMPQE</name>
<evidence type="ECO:0000256" key="2">
    <source>
        <dbReference type="ARBA" id="ARBA00022723"/>
    </source>
</evidence>
<keyword evidence="5" id="KW-0862">Zinc</keyword>
<dbReference type="InterPro" id="IPR027370">
    <property type="entry name" value="Znf-RING_euk"/>
</dbReference>
<dbReference type="InterPro" id="IPR000315">
    <property type="entry name" value="Znf_B-box"/>
</dbReference>
<evidence type="ECO:0000259" key="10">
    <source>
        <dbReference type="PROSITE" id="PS50119"/>
    </source>
</evidence>
<dbReference type="Gene3D" id="3.30.40.10">
    <property type="entry name" value="Zinc/RING finger domain, C3HC4 (zinc finger)"/>
    <property type="match status" value="1"/>
</dbReference>
<feature type="coiled-coil region" evidence="8">
    <location>
        <begin position="209"/>
        <end position="264"/>
    </location>
</feature>
<dbReference type="Gene3D" id="3.30.160.60">
    <property type="entry name" value="Classic Zinc Finger"/>
    <property type="match status" value="1"/>
</dbReference>
<evidence type="ECO:0000256" key="5">
    <source>
        <dbReference type="ARBA" id="ARBA00022833"/>
    </source>
</evidence>
<gene>
    <name evidence="11" type="primary">105312187</name>
</gene>
<evidence type="ECO:0000313" key="12">
    <source>
        <dbReference type="Proteomes" id="UP000007879"/>
    </source>
</evidence>
<dbReference type="PROSITE" id="PS50089">
    <property type="entry name" value="ZF_RING_2"/>
    <property type="match status" value="1"/>
</dbReference>
<evidence type="ECO:0000256" key="1">
    <source>
        <dbReference type="ARBA" id="ARBA00022553"/>
    </source>
</evidence>
<evidence type="ECO:0000256" key="7">
    <source>
        <dbReference type="PROSITE-ProRule" id="PRU00504"/>
    </source>
</evidence>
<dbReference type="InterPro" id="IPR001841">
    <property type="entry name" value="Znf_RING"/>
</dbReference>
<dbReference type="Pfam" id="PF13445">
    <property type="entry name" value="zf-RING_UBOX"/>
    <property type="match status" value="1"/>
</dbReference>
<dbReference type="Proteomes" id="UP000007879">
    <property type="component" value="Unassembled WGS sequence"/>
</dbReference>
<dbReference type="PROSITE" id="PS00518">
    <property type="entry name" value="ZF_RING_1"/>
    <property type="match status" value="1"/>
</dbReference>
<dbReference type="InterPro" id="IPR001258">
    <property type="entry name" value="NHL_repeat"/>
</dbReference>
<keyword evidence="12" id="KW-1185">Reference proteome</keyword>
<dbReference type="eggNOG" id="KOG2177">
    <property type="taxonomic scope" value="Eukaryota"/>
</dbReference>
<dbReference type="STRING" id="400682.A0A1X7V851"/>
<reference evidence="12" key="1">
    <citation type="journal article" date="2010" name="Nature">
        <title>The Amphimedon queenslandica genome and the evolution of animal complexity.</title>
        <authorList>
            <person name="Srivastava M."/>
            <person name="Simakov O."/>
            <person name="Chapman J."/>
            <person name="Fahey B."/>
            <person name="Gauthier M.E."/>
            <person name="Mitros T."/>
            <person name="Richards G.S."/>
            <person name="Conaco C."/>
            <person name="Dacre M."/>
            <person name="Hellsten U."/>
            <person name="Larroux C."/>
            <person name="Putnam N.H."/>
            <person name="Stanke M."/>
            <person name="Adamska M."/>
            <person name="Darling A."/>
            <person name="Degnan S.M."/>
            <person name="Oakley T.H."/>
            <person name="Plachetzki D.C."/>
            <person name="Zhai Y."/>
            <person name="Adamski M."/>
            <person name="Calcino A."/>
            <person name="Cummins S.F."/>
            <person name="Goodstein D.M."/>
            <person name="Harris C."/>
            <person name="Jackson D.J."/>
            <person name="Leys S.P."/>
            <person name="Shu S."/>
            <person name="Woodcroft B.J."/>
            <person name="Vervoort M."/>
            <person name="Kosik K.S."/>
            <person name="Manning G."/>
            <person name="Degnan B.M."/>
            <person name="Rokhsar D.S."/>
        </authorList>
    </citation>
    <scope>NUCLEOTIDE SEQUENCE [LARGE SCALE GENOMIC DNA]</scope>
</reference>
<feature type="domain" description="B box-type" evidence="10">
    <location>
        <begin position="165"/>
        <end position="197"/>
    </location>
</feature>
<dbReference type="PROSITE" id="PS50119">
    <property type="entry name" value="ZF_BBOX"/>
    <property type="match status" value="2"/>
</dbReference>
<keyword evidence="1" id="KW-0597">Phosphoprotein</keyword>
<evidence type="ECO:0000256" key="3">
    <source>
        <dbReference type="ARBA" id="ARBA00022737"/>
    </source>
</evidence>
<protein>
    <recommendedName>
        <fullName evidence="13">RING-type domain-containing protein</fullName>
    </recommendedName>
</protein>
<evidence type="ECO:0000259" key="9">
    <source>
        <dbReference type="PROSITE" id="PS50089"/>
    </source>
</evidence>
<dbReference type="KEGG" id="aqu:105312187"/>
<evidence type="ECO:0000256" key="4">
    <source>
        <dbReference type="ARBA" id="ARBA00022771"/>
    </source>
</evidence>
<dbReference type="SUPFAM" id="SSF57850">
    <property type="entry name" value="RING/U-box"/>
    <property type="match status" value="1"/>
</dbReference>
<feature type="repeat" description="NHL" evidence="7">
    <location>
        <begin position="559"/>
        <end position="600"/>
    </location>
</feature>
<dbReference type="InParanoid" id="A0A1X7V851"/>
<dbReference type="PANTHER" id="PTHR25462:SF296">
    <property type="entry name" value="MEIOTIC P26, ISOFORM F"/>
    <property type="match status" value="1"/>
</dbReference>
<evidence type="ECO:0000256" key="6">
    <source>
        <dbReference type="PROSITE-ProRule" id="PRU00024"/>
    </source>
</evidence>
<sequence length="741" mass="82149">MANSSTVVLQEELTCCICHDYFNKPKSLPCMHTFCAECLEKAISLAIKPHPEDEQQTACNPAPPSSQVLCPTCREPAQLPDGGVSKLKTNYAIANLVEAIVRYCQTCTEGEIACNHCTDCKAYLCEFCSKYHTRSVEYKGHTLIPQPITAPPTPTSSLASINPQPSFEMCEEHSDPLRMYCSKCMEIICTICQSISHANCSGCIKYINKELISSEKESLKTDLESLTSNSGDMGQHCEGLAKIIKEIEEKKNGILKRVQRASATFTERVEKSTSDLVTTVTSIYDEKSSPLKDELKRSQTIRERAEEIIKADLEPLQSIKKLIETKKEAQKLLGDCSKALEYKIDPAIPHVEFQSSKLLNDPDLNVGHLKEDIESYVAIQPPSTVHQNERQSLILQAMGKNGSNITYGGAAIHPQITHAHEPSTLLPYEVVDKTCGKYEIKFMPTCHTPLSVNLAPVYDIILPVTRDYTPLVPLPSSFELTSAPYGVTYLPNNQLAVTLQEKKVVLLDASTGEKKGEVYSNFVRPYLMAVDRESLWITDREAHNIHCYSLSNHQKIVHFGTRGNQLGQFLHPRGIAIHPLNGNLYISDMKNNRIQVLKQENGSLVPLTSFGREGRGECEFDQPAGLIFNHENKLVVCDDRNGRLQVLTDEGQYVTSYGVTLGQKGVLCSPIGISQDPHGRYAVGEFGSHLVTVLDTEGKVLSCTRSLGRDVGSLLHPRGVAIDMSSNIYVADYGNRRIVKM</sequence>
<dbReference type="SMART" id="SM00184">
    <property type="entry name" value="RING"/>
    <property type="match status" value="1"/>
</dbReference>
<dbReference type="EnsemblMetazoa" id="Aqu2.1.36153_001">
    <property type="protein sequence ID" value="Aqu2.1.36153_001"/>
    <property type="gene ID" value="Aqu2.1.36153"/>
</dbReference>